<evidence type="ECO:0000259" key="2">
    <source>
        <dbReference type="Pfam" id="PF01757"/>
    </source>
</evidence>
<keyword evidence="1" id="KW-0812">Transmembrane</keyword>
<keyword evidence="1" id="KW-0472">Membrane</keyword>
<organism evidence="3">
    <name type="scientific">freshwater metagenome</name>
    <dbReference type="NCBI Taxonomy" id="449393"/>
    <lineage>
        <taxon>unclassified sequences</taxon>
        <taxon>metagenomes</taxon>
        <taxon>ecological metagenomes</taxon>
    </lineage>
</organism>
<dbReference type="EMBL" id="CAFBLP010000047">
    <property type="protein sequence ID" value="CAB4883830.1"/>
    <property type="molecule type" value="Genomic_DNA"/>
</dbReference>
<feature type="transmembrane region" description="Helical" evidence="1">
    <location>
        <begin position="151"/>
        <end position="170"/>
    </location>
</feature>
<feature type="transmembrane region" description="Helical" evidence="1">
    <location>
        <begin position="339"/>
        <end position="360"/>
    </location>
</feature>
<keyword evidence="1" id="KW-1133">Transmembrane helix</keyword>
<dbReference type="AlphaFoldDB" id="A0A6J7ERM3"/>
<feature type="transmembrane region" description="Helical" evidence="1">
    <location>
        <begin position="87"/>
        <end position="111"/>
    </location>
</feature>
<feature type="transmembrane region" description="Helical" evidence="1">
    <location>
        <begin position="45"/>
        <end position="66"/>
    </location>
</feature>
<feature type="transmembrane region" description="Helical" evidence="1">
    <location>
        <begin position="270"/>
        <end position="290"/>
    </location>
</feature>
<dbReference type="GO" id="GO:0016747">
    <property type="term" value="F:acyltransferase activity, transferring groups other than amino-acyl groups"/>
    <property type="evidence" value="ECO:0007669"/>
    <property type="project" value="InterPro"/>
</dbReference>
<proteinExistence type="predicted"/>
<name>A0A6J7ERM3_9ZZZZ</name>
<dbReference type="GO" id="GO:0016020">
    <property type="term" value="C:membrane"/>
    <property type="evidence" value="ECO:0007669"/>
    <property type="project" value="TreeGrafter"/>
</dbReference>
<reference evidence="3" key="1">
    <citation type="submission" date="2020-05" db="EMBL/GenBank/DDBJ databases">
        <authorList>
            <person name="Chiriac C."/>
            <person name="Salcher M."/>
            <person name="Ghai R."/>
            <person name="Kavagutti S V."/>
        </authorList>
    </citation>
    <scope>NUCLEOTIDE SEQUENCE</scope>
</reference>
<protein>
    <submittedName>
        <fullName evidence="3">Unannotated protein</fullName>
    </submittedName>
</protein>
<dbReference type="InterPro" id="IPR050879">
    <property type="entry name" value="Acyltransferase_3"/>
</dbReference>
<feature type="domain" description="Acyltransferase 3" evidence="2">
    <location>
        <begin position="20"/>
        <end position="359"/>
    </location>
</feature>
<gene>
    <name evidence="3" type="ORF">UFOPK3376_01849</name>
</gene>
<dbReference type="Pfam" id="PF01757">
    <property type="entry name" value="Acyl_transf_3"/>
    <property type="match status" value="1"/>
</dbReference>
<dbReference type="PANTHER" id="PTHR23028">
    <property type="entry name" value="ACETYLTRANSFERASE"/>
    <property type="match status" value="1"/>
</dbReference>
<dbReference type="PANTHER" id="PTHR23028:SF53">
    <property type="entry name" value="ACYL_TRANSF_3 DOMAIN-CONTAINING PROTEIN"/>
    <property type="match status" value="1"/>
</dbReference>
<feature type="transmembrane region" description="Helical" evidence="1">
    <location>
        <begin position="182"/>
        <end position="205"/>
    </location>
</feature>
<dbReference type="GO" id="GO:0009103">
    <property type="term" value="P:lipopolysaccharide biosynthetic process"/>
    <property type="evidence" value="ECO:0007669"/>
    <property type="project" value="TreeGrafter"/>
</dbReference>
<accession>A0A6J7ERM3</accession>
<sequence length="382" mass="41892">MSAASPADTATDTPRSAQIGALDGIRGVAVGLVVWLHLRADQMPGGWVGMSVFFPLSGFLMTRLVLNEHHHNDGAVRLRRFWLRRARRLLPAHYAMLVAVGLLLVLGGTWANGDGGAMLSSLLYSNNWWQLGHSVDYWSQFSSRVSPFQHLWSLSVEEQFYVLWPVVMVLAMKRARRPLRAIWLTSCAVAALGLAYGLIITRAGWGGPTDVYYNTGVRGAELLAGSALAALMAGRPQIWTSARARRALDIAAGACLVAIGYTSITLDASASRFIADGGMFVTGIATVIIIASATRGGAVETFLALAPLRWLGTRCYSLYLWHWPIIAMVTRESSGLRGWWLTTAQIVITFAATVLSYWLVEEPIRHGLRATRRKWSRNPVMA</sequence>
<feature type="transmembrane region" description="Helical" evidence="1">
    <location>
        <begin position="246"/>
        <end position="264"/>
    </location>
</feature>
<evidence type="ECO:0000313" key="3">
    <source>
        <dbReference type="EMBL" id="CAB4883830.1"/>
    </source>
</evidence>
<dbReference type="InterPro" id="IPR002656">
    <property type="entry name" value="Acyl_transf_3_dom"/>
</dbReference>
<evidence type="ECO:0000256" key="1">
    <source>
        <dbReference type="SAM" id="Phobius"/>
    </source>
</evidence>